<organism evidence="2 3">
    <name type="scientific">Meganyctiphanes norvegica</name>
    <name type="common">Northern krill</name>
    <name type="synonym">Thysanopoda norvegica</name>
    <dbReference type="NCBI Taxonomy" id="48144"/>
    <lineage>
        <taxon>Eukaryota</taxon>
        <taxon>Metazoa</taxon>
        <taxon>Ecdysozoa</taxon>
        <taxon>Arthropoda</taxon>
        <taxon>Crustacea</taxon>
        <taxon>Multicrustacea</taxon>
        <taxon>Malacostraca</taxon>
        <taxon>Eumalacostraca</taxon>
        <taxon>Eucarida</taxon>
        <taxon>Euphausiacea</taxon>
        <taxon>Euphausiidae</taxon>
        <taxon>Meganyctiphanes</taxon>
    </lineage>
</organism>
<dbReference type="AlphaFoldDB" id="A0AAV2RHN8"/>
<dbReference type="Gene3D" id="3.80.10.10">
    <property type="entry name" value="Ribonuclease Inhibitor"/>
    <property type="match status" value="1"/>
</dbReference>
<gene>
    <name evidence="2" type="ORF">MNOR_LOCUS24792</name>
</gene>
<protein>
    <submittedName>
        <fullName evidence="2">Uncharacterized protein</fullName>
    </submittedName>
</protein>
<dbReference type="SUPFAM" id="SSF52058">
    <property type="entry name" value="L domain-like"/>
    <property type="match status" value="1"/>
</dbReference>
<evidence type="ECO:0000313" key="2">
    <source>
        <dbReference type="EMBL" id="CAL4124815.1"/>
    </source>
</evidence>
<dbReference type="EMBL" id="CAXKWB010023026">
    <property type="protein sequence ID" value="CAL4124815.1"/>
    <property type="molecule type" value="Genomic_DNA"/>
</dbReference>
<keyword evidence="1" id="KW-0472">Membrane</keyword>
<comment type="caution">
    <text evidence="2">The sequence shown here is derived from an EMBL/GenBank/DDBJ whole genome shotgun (WGS) entry which is preliminary data.</text>
</comment>
<evidence type="ECO:0000256" key="1">
    <source>
        <dbReference type="SAM" id="Phobius"/>
    </source>
</evidence>
<dbReference type="InterPro" id="IPR032675">
    <property type="entry name" value="LRR_dom_sf"/>
</dbReference>
<feature type="transmembrane region" description="Helical" evidence="1">
    <location>
        <begin position="350"/>
        <end position="369"/>
    </location>
</feature>
<keyword evidence="3" id="KW-1185">Reference proteome</keyword>
<evidence type="ECO:0000313" key="3">
    <source>
        <dbReference type="Proteomes" id="UP001497623"/>
    </source>
</evidence>
<sequence>SIIVQNENIIWNETIFIISEYVQELWVGSCASVHLSGETLSILPMLEKLTIHDTEIHLAVEFLQQYSSHLRHITLSSCTLGSLQSSLDLYIHKLSKVLLQNCVFTEQLNILIRTEENHILDYITIKNCTIDTLGEINLSQRKVKEFTLFNNVINRILPSTILHDTETTAISGNLLDNLDFLAMEVNTQHFTLQGNKINKISRHALIVNNASIIKIESNTFSNIEKQAFVRLRPQMAKDGRITGTLILSNNHFYRQQPGSLIFHWSVYDGLKIANNYFYTELCNCSDVLMFLHKMIEGNRKIISLYDGNQNKVYNMFKDTSYCQDAAEASHSTYINKLCGDSSEFDRHNGGLVIIVVLIFLALILGGLLLREFLRCRKSNIQDKNHDQTWELISTEIPVNDSESDD</sequence>
<accession>A0AAV2RHN8</accession>
<keyword evidence="1" id="KW-1133">Transmembrane helix</keyword>
<dbReference type="Proteomes" id="UP001497623">
    <property type="component" value="Unassembled WGS sequence"/>
</dbReference>
<feature type="non-terminal residue" evidence="2">
    <location>
        <position position="1"/>
    </location>
</feature>
<proteinExistence type="predicted"/>
<reference evidence="2 3" key="1">
    <citation type="submission" date="2024-05" db="EMBL/GenBank/DDBJ databases">
        <authorList>
            <person name="Wallberg A."/>
        </authorList>
    </citation>
    <scope>NUCLEOTIDE SEQUENCE [LARGE SCALE GENOMIC DNA]</scope>
</reference>
<keyword evidence="1" id="KW-0812">Transmembrane</keyword>
<name>A0AAV2RHN8_MEGNR</name>